<evidence type="ECO:0000313" key="3">
    <source>
        <dbReference type="Proteomes" id="UP000011960"/>
    </source>
</evidence>
<dbReference type="PATRIC" id="fig|1288826.3.peg.3673"/>
<feature type="chain" id="PRO_5004081164" description="Lipoprotein" evidence="1">
    <location>
        <begin position="18"/>
        <end position="118"/>
    </location>
</feature>
<keyword evidence="1" id="KW-0732">Signal</keyword>
<keyword evidence="3" id="KW-1185">Reference proteome</keyword>
<comment type="caution">
    <text evidence="2">The sequence shown here is derived from an EMBL/GenBank/DDBJ whole genome shotgun (WGS) entry which is preliminary data.</text>
</comment>
<protein>
    <recommendedName>
        <fullName evidence="4">Lipoprotein</fullName>
    </recommendedName>
</protein>
<dbReference type="Proteomes" id="UP000011960">
    <property type="component" value="Unassembled WGS sequence"/>
</dbReference>
<sequence length="118" mass="12392">MALAVVFGCLSARWALAEEPTGTVIDSPYEAVEASSIELVTNGDGDVVQIRAKGCPQCPSSSILPSRELIVESGGKRIEGSDRAGYSGLPGVIHIYHPNNMAYRVSFIGLVQGEGGDQ</sequence>
<feature type="signal peptide" evidence="1">
    <location>
        <begin position="1"/>
        <end position="17"/>
    </location>
</feature>
<dbReference type="AlphaFoldDB" id="M7CZK8"/>
<evidence type="ECO:0000256" key="1">
    <source>
        <dbReference type="SAM" id="SignalP"/>
    </source>
</evidence>
<proteinExistence type="predicted"/>
<evidence type="ECO:0008006" key="4">
    <source>
        <dbReference type="Google" id="ProtNLM"/>
    </source>
</evidence>
<name>M7CZK8_9GAMM</name>
<reference evidence="2 3" key="1">
    <citation type="journal article" date="2013" name="Genome Announc.">
        <title>Genome Sequence of Hydrothermal Arsenic-Respiring Bacterium Marinobacter santoriniensis NKSG1T.</title>
        <authorList>
            <person name="Handley K.M."/>
            <person name="Upton M."/>
            <person name="Beatson S.A."/>
            <person name="Hery M."/>
            <person name="Lloyd J.R."/>
        </authorList>
    </citation>
    <scope>NUCLEOTIDE SEQUENCE [LARGE SCALE GENOMIC DNA]</scope>
    <source>
        <strain evidence="2 3">NKSG1</strain>
    </source>
</reference>
<evidence type="ECO:0000313" key="2">
    <source>
        <dbReference type="EMBL" id="EMP53928.1"/>
    </source>
</evidence>
<dbReference type="EMBL" id="APAT01000030">
    <property type="protein sequence ID" value="EMP53928.1"/>
    <property type="molecule type" value="Genomic_DNA"/>
</dbReference>
<dbReference type="STRING" id="1288826.MSNKSG1_18490"/>
<gene>
    <name evidence="2" type="ORF">MSNKSG1_18490</name>
</gene>
<organism evidence="2 3">
    <name type="scientific">Marinobacter santoriniensis NKSG1</name>
    <dbReference type="NCBI Taxonomy" id="1288826"/>
    <lineage>
        <taxon>Bacteria</taxon>
        <taxon>Pseudomonadati</taxon>
        <taxon>Pseudomonadota</taxon>
        <taxon>Gammaproteobacteria</taxon>
        <taxon>Pseudomonadales</taxon>
        <taxon>Marinobacteraceae</taxon>
        <taxon>Marinobacter</taxon>
    </lineage>
</organism>
<accession>M7CZK8</accession>